<dbReference type="Gene3D" id="2.40.170.20">
    <property type="entry name" value="TonB-dependent receptor, beta-barrel domain"/>
    <property type="match status" value="1"/>
</dbReference>
<evidence type="ECO:0000256" key="13">
    <source>
        <dbReference type="ARBA" id="ARBA00023237"/>
    </source>
</evidence>
<feature type="chain" id="PRO_5046443169" evidence="17">
    <location>
        <begin position="21"/>
        <end position="711"/>
    </location>
</feature>
<dbReference type="Pfam" id="PF07715">
    <property type="entry name" value="Plug"/>
    <property type="match status" value="1"/>
</dbReference>
<dbReference type="CDD" id="cd01347">
    <property type="entry name" value="ligand_gated_channel"/>
    <property type="match status" value="1"/>
</dbReference>
<dbReference type="InterPro" id="IPR010917">
    <property type="entry name" value="TonB_rcpt_CS"/>
</dbReference>
<evidence type="ECO:0000259" key="18">
    <source>
        <dbReference type="Pfam" id="PF00593"/>
    </source>
</evidence>
<feature type="domain" description="TonB-dependent receptor-like beta-barrel" evidence="18">
    <location>
        <begin position="227"/>
        <end position="678"/>
    </location>
</feature>
<keyword evidence="10 16" id="KW-0798">TonB box</keyword>
<evidence type="ECO:0000256" key="5">
    <source>
        <dbReference type="ARBA" id="ARBA00022496"/>
    </source>
</evidence>
<evidence type="ECO:0000256" key="16">
    <source>
        <dbReference type="RuleBase" id="RU003357"/>
    </source>
</evidence>
<feature type="short sequence motif" description="TonB C-terminal box" evidence="15">
    <location>
        <begin position="694"/>
        <end position="711"/>
    </location>
</feature>
<proteinExistence type="inferred from homology"/>
<keyword evidence="21" id="KW-1185">Reference proteome</keyword>
<dbReference type="InterPro" id="IPR039426">
    <property type="entry name" value="TonB-dep_rcpt-like"/>
</dbReference>
<evidence type="ECO:0000259" key="19">
    <source>
        <dbReference type="Pfam" id="PF07715"/>
    </source>
</evidence>
<dbReference type="Proteomes" id="UP000615989">
    <property type="component" value="Unassembled WGS sequence"/>
</dbReference>
<dbReference type="Gene3D" id="2.170.130.10">
    <property type="entry name" value="TonB-dependent receptor, plug domain"/>
    <property type="match status" value="1"/>
</dbReference>
<dbReference type="SUPFAM" id="SSF56935">
    <property type="entry name" value="Porins"/>
    <property type="match status" value="1"/>
</dbReference>
<evidence type="ECO:0000313" key="21">
    <source>
        <dbReference type="Proteomes" id="UP000615989"/>
    </source>
</evidence>
<dbReference type="PANTHER" id="PTHR32552">
    <property type="entry name" value="FERRICHROME IRON RECEPTOR-RELATED"/>
    <property type="match status" value="1"/>
</dbReference>
<evidence type="ECO:0000256" key="8">
    <source>
        <dbReference type="ARBA" id="ARBA00023004"/>
    </source>
</evidence>
<dbReference type="InterPro" id="IPR010105">
    <property type="entry name" value="TonB_sidphr_rcpt"/>
</dbReference>
<protein>
    <submittedName>
        <fullName evidence="20">TonB-dependent siderophore receptor</fullName>
    </submittedName>
</protein>
<dbReference type="EMBL" id="WTVG01000062">
    <property type="protein sequence ID" value="NMG26262.1"/>
    <property type="molecule type" value="Genomic_DNA"/>
</dbReference>
<dbReference type="InterPro" id="IPR012910">
    <property type="entry name" value="Plug_dom"/>
</dbReference>
<keyword evidence="5" id="KW-0410">Iron transport</keyword>
<name>A0ABX1PNT8_9RHOO</name>
<evidence type="ECO:0000256" key="4">
    <source>
        <dbReference type="ARBA" id="ARBA00022452"/>
    </source>
</evidence>
<comment type="similarity">
    <text evidence="2 14 16">Belongs to the TonB-dependent receptor family.</text>
</comment>
<dbReference type="InterPro" id="IPR036942">
    <property type="entry name" value="Beta-barrel_TonB_sf"/>
</dbReference>
<evidence type="ECO:0000256" key="7">
    <source>
        <dbReference type="ARBA" id="ARBA00022729"/>
    </source>
</evidence>
<dbReference type="InterPro" id="IPR037066">
    <property type="entry name" value="Plug_dom_sf"/>
</dbReference>
<sequence length="711" mass="77693">MHLRTLGVAIAAALPALATAQTTPQVTLPTVTVTGDTASAPSYNPLVSSSATKGTAPLRDIPQTVNVVGPELIADQGVRSLTEALQNVPGVTLNMGDGQRDQVAIRGFTAIGDNFLDGVRDDALYFRDLSNTERIEVIKGPAAVLYGRGSSGGIINRVSKMPTTQAIRDITVQLDSEGERRASFDLGGGLGEAGHSFRLTGAFEDSTGFRDESFLKREAIAPSLDLKLGEDTRLLLQVAHNRDRRPTDFGIPDNNGRPLDVDHDTYYGSGNAERDDETSATMNTATATLAHRINTDWSLRNVLRYYDFKLDRNNTLYRSGSAYTLVNGELFMQRTHGHVMRDEDGWFNQFELTQQLALGGLRHTLLYGLELGSQEKRLDIDNWIGIDTVPLFNPGGAIPPYRSVAPNSRTIDNVTTQDSAGVYVQDQIAFGEHWKALVGVRYDDYRQETTEPGKPDFERTDREWSPRAGLVWQPDAMQSYYVSVSRSFQPSGEQFQLNASNVDSEPEISTNYEIGAKWDLLGGALSAGASVFQLVRTDMKITEPVSRLTINAGEQRTNGLELSLSGRPAAGWQVHAGYALLDTEIVKSTATGGANFGTTRVTVPFEGKDAALTPRHSASLWVMRELGLGWRLGGGVRAQSSQFASPDNLVRLPGFAVFDAALLYRSRAYDLAFNLKNVFDREYWASAHGSVNGLNQPGAPRTLQATATYRF</sequence>
<keyword evidence="9" id="KW-0406">Ion transport</keyword>
<evidence type="ECO:0000313" key="20">
    <source>
        <dbReference type="EMBL" id="NMG26262.1"/>
    </source>
</evidence>
<dbReference type="InterPro" id="IPR000531">
    <property type="entry name" value="Beta-barrel_TonB"/>
</dbReference>
<dbReference type="RefSeq" id="WP_169119590.1">
    <property type="nucleotide sequence ID" value="NZ_WTVG02000038.1"/>
</dbReference>
<reference evidence="20" key="1">
    <citation type="submission" date="2019-12" db="EMBL/GenBank/DDBJ databases">
        <title>Comparative genomics gives insights into the taxonomy of the Azoarcus-Aromatoleum group and reveals separate origins of nif in the plant-associated Azoarcus and non-plant-associated Aromatoleum sub-groups.</title>
        <authorList>
            <person name="Lafos M."/>
            <person name="Maluk M."/>
            <person name="Batista M."/>
            <person name="Junghare M."/>
            <person name="Carmona M."/>
            <person name="Faoro H."/>
            <person name="Cruz L.M."/>
            <person name="Battistoni F."/>
            <person name="De Souza E."/>
            <person name="Pedrosa F."/>
            <person name="Chen W.-M."/>
            <person name="Poole P.S."/>
            <person name="Dixon R.A."/>
            <person name="James E.K."/>
        </authorList>
    </citation>
    <scope>NUCLEOTIDE SEQUENCE</scope>
    <source>
        <strain evidence="20">LuFRes1</strain>
    </source>
</reference>
<accession>A0ABX1PNT8</accession>
<dbReference type="PROSITE" id="PS01156">
    <property type="entry name" value="TONB_DEPENDENT_REC_2"/>
    <property type="match status" value="1"/>
</dbReference>
<evidence type="ECO:0000256" key="3">
    <source>
        <dbReference type="ARBA" id="ARBA00022448"/>
    </source>
</evidence>
<gene>
    <name evidence="20" type="ORF">GO606_16370</name>
</gene>
<evidence type="ECO:0000256" key="9">
    <source>
        <dbReference type="ARBA" id="ARBA00023065"/>
    </source>
</evidence>
<evidence type="ECO:0000256" key="15">
    <source>
        <dbReference type="PROSITE-ProRule" id="PRU10144"/>
    </source>
</evidence>
<evidence type="ECO:0000256" key="10">
    <source>
        <dbReference type="ARBA" id="ARBA00023077"/>
    </source>
</evidence>
<comment type="caution">
    <text evidence="20">The sequence shown here is derived from an EMBL/GenBank/DDBJ whole genome shotgun (WGS) entry which is preliminary data.</text>
</comment>
<evidence type="ECO:0000256" key="12">
    <source>
        <dbReference type="ARBA" id="ARBA00023170"/>
    </source>
</evidence>
<dbReference type="NCBIfam" id="TIGR01783">
    <property type="entry name" value="TonB-siderophor"/>
    <property type="match status" value="1"/>
</dbReference>
<keyword evidence="8" id="KW-0408">Iron</keyword>
<evidence type="ECO:0000256" key="1">
    <source>
        <dbReference type="ARBA" id="ARBA00004571"/>
    </source>
</evidence>
<keyword evidence="12 20" id="KW-0675">Receptor</keyword>
<evidence type="ECO:0000256" key="6">
    <source>
        <dbReference type="ARBA" id="ARBA00022692"/>
    </source>
</evidence>
<comment type="subcellular location">
    <subcellularLocation>
        <location evidence="1 14">Cell outer membrane</location>
        <topology evidence="1 14">Multi-pass membrane protein</topology>
    </subcellularLocation>
</comment>
<keyword evidence="6 14" id="KW-0812">Transmembrane</keyword>
<feature type="signal peptide" evidence="17">
    <location>
        <begin position="1"/>
        <end position="20"/>
    </location>
</feature>
<keyword evidence="7 17" id="KW-0732">Signal</keyword>
<evidence type="ECO:0000256" key="11">
    <source>
        <dbReference type="ARBA" id="ARBA00023136"/>
    </source>
</evidence>
<keyword evidence="4 14" id="KW-1134">Transmembrane beta strand</keyword>
<dbReference type="Pfam" id="PF00593">
    <property type="entry name" value="TonB_dep_Rec_b-barrel"/>
    <property type="match status" value="1"/>
</dbReference>
<feature type="domain" description="TonB-dependent receptor plug" evidence="19">
    <location>
        <begin position="58"/>
        <end position="154"/>
    </location>
</feature>
<dbReference type="PANTHER" id="PTHR32552:SF68">
    <property type="entry name" value="FERRICHROME OUTER MEMBRANE TRANSPORTER_PHAGE RECEPTOR"/>
    <property type="match status" value="1"/>
</dbReference>
<organism evidence="20 21">
    <name type="scientific">Aromatoleum anaerobium</name>
    <dbReference type="NCBI Taxonomy" id="182180"/>
    <lineage>
        <taxon>Bacteria</taxon>
        <taxon>Pseudomonadati</taxon>
        <taxon>Pseudomonadota</taxon>
        <taxon>Betaproteobacteria</taxon>
        <taxon>Rhodocyclales</taxon>
        <taxon>Rhodocyclaceae</taxon>
        <taxon>Aromatoleum</taxon>
    </lineage>
</organism>
<evidence type="ECO:0000256" key="17">
    <source>
        <dbReference type="SAM" id="SignalP"/>
    </source>
</evidence>
<dbReference type="PROSITE" id="PS52016">
    <property type="entry name" value="TONB_DEPENDENT_REC_3"/>
    <property type="match status" value="1"/>
</dbReference>
<keyword evidence="3 14" id="KW-0813">Transport</keyword>
<evidence type="ECO:0000256" key="14">
    <source>
        <dbReference type="PROSITE-ProRule" id="PRU01360"/>
    </source>
</evidence>
<keyword evidence="13 14" id="KW-0998">Cell outer membrane</keyword>
<evidence type="ECO:0000256" key="2">
    <source>
        <dbReference type="ARBA" id="ARBA00009810"/>
    </source>
</evidence>
<keyword evidence="11 14" id="KW-0472">Membrane</keyword>